<dbReference type="STRING" id="709015.GCA_000472485_02685"/>
<dbReference type="AlphaFoldDB" id="A0A1X9YTZ9"/>
<dbReference type="Proteomes" id="UP000266292">
    <property type="component" value="Chromosome"/>
</dbReference>
<dbReference type="EMBL" id="CP021235">
    <property type="protein sequence ID" value="ARS36322.1"/>
    <property type="molecule type" value="Genomic_DNA"/>
</dbReference>
<dbReference type="RefSeq" id="WP_025607835.1">
    <property type="nucleotide sequence ID" value="NZ_CP021235.1"/>
</dbReference>
<sequence length="76" mass="8925">MGKRQVRIFRKDLQGRAMELLQRPSVQVITRSKIVLHGVLKELSPEILQLQDPRLHLHTLPLEQIEEVIYDIEAPY</sequence>
<organism evidence="1 2">
    <name type="scientific">Pontibacter actiniarum</name>
    <dbReference type="NCBI Taxonomy" id="323450"/>
    <lineage>
        <taxon>Bacteria</taxon>
        <taxon>Pseudomonadati</taxon>
        <taxon>Bacteroidota</taxon>
        <taxon>Cytophagia</taxon>
        <taxon>Cytophagales</taxon>
        <taxon>Hymenobacteraceae</taxon>
        <taxon>Pontibacter</taxon>
    </lineage>
</organism>
<dbReference type="OrthoDB" id="853861at2"/>
<keyword evidence="2" id="KW-1185">Reference proteome</keyword>
<gene>
    <name evidence="1" type="ORF">CA264_13240</name>
</gene>
<evidence type="ECO:0000313" key="1">
    <source>
        <dbReference type="EMBL" id="ARS36322.1"/>
    </source>
</evidence>
<protein>
    <submittedName>
        <fullName evidence="1">Uncharacterized protein</fullName>
    </submittedName>
</protein>
<evidence type="ECO:0000313" key="2">
    <source>
        <dbReference type="Proteomes" id="UP000266292"/>
    </source>
</evidence>
<reference evidence="2" key="1">
    <citation type="submission" date="2017-05" db="EMBL/GenBank/DDBJ databases">
        <authorList>
            <person name="Ray J."/>
            <person name="Price M."/>
            <person name="Deutschbauer A."/>
        </authorList>
    </citation>
    <scope>NUCLEOTIDE SEQUENCE [LARGE SCALE GENOMIC DNA]</scope>
    <source>
        <strain evidence="2">DSM 19842</strain>
    </source>
</reference>
<dbReference type="KEGG" id="pact:CA264_13240"/>
<accession>A0A1X9YTZ9</accession>
<proteinExistence type="predicted"/>
<name>A0A1X9YTZ9_9BACT</name>